<gene>
    <name evidence="2" type="ORF">CLV88_102198</name>
</gene>
<dbReference type="InterPro" id="IPR029065">
    <property type="entry name" value="Enolase_C-like"/>
</dbReference>
<dbReference type="GO" id="GO:0009063">
    <property type="term" value="P:amino acid catabolic process"/>
    <property type="evidence" value="ECO:0007669"/>
    <property type="project" value="InterPro"/>
</dbReference>
<dbReference type="InterPro" id="IPR036849">
    <property type="entry name" value="Enolase-like_C_sf"/>
</dbReference>
<dbReference type="PROSITE" id="PS00908">
    <property type="entry name" value="MR_MLE_1"/>
    <property type="match status" value="1"/>
</dbReference>
<name>A0A2P8FH95_9RHOB</name>
<dbReference type="InterPro" id="IPR029017">
    <property type="entry name" value="Enolase-like_N"/>
</dbReference>
<dbReference type="SUPFAM" id="SSF54826">
    <property type="entry name" value="Enolase N-terminal domain-like"/>
    <property type="match status" value="1"/>
</dbReference>
<dbReference type="SFLD" id="SFLDS00001">
    <property type="entry name" value="Enolase"/>
    <property type="match status" value="1"/>
</dbReference>
<dbReference type="InterPro" id="IPR013342">
    <property type="entry name" value="Mandelate_racemase_C"/>
</dbReference>
<dbReference type="AlphaFoldDB" id="A0A2P8FH95"/>
<proteinExistence type="predicted"/>
<dbReference type="Gene3D" id="3.20.20.120">
    <property type="entry name" value="Enolase-like C-terminal domain"/>
    <property type="match status" value="1"/>
</dbReference>
<accession>A0A2P8FH95</accession>
<evidence type="ECO:0000313" key="3">
    <source>
        <dbReference type="Proteomes" id="UP000240418"/>
    </source>
</evidence>
<comment type="caution">
    <text evidence="2">The sequence shown here is derived from an EMBL/GenBank/DDBJ whole genome shotgun (WGS) entry which is preliminary data.</text>
</comment>
<feature type="domain" description="Mandelate racemase/muconate lactonizing enzyme C-terminal" evidence="1">
    <location>
        <begin position="148"/>
        <end position="244"/>
    </location>
</feature>
<keyword evidence="3" id="KW-1185">Reference proteome</keyword>
<dbReference type="InterPro" id="IPR018110">
    <property type="entry name" value="Mandel_Rmase/mucon_lact_enz_CS"/>
</dbReference>
<dbReference type="Pfam" id="PF02746">
    <property type="entry name" value="MR_MLE_N"/>
    <property type="match status" value="1"/>
</dbReference>
<evidence type="ECO:0000259" key="1">
    <source>
        <dbReference type="SMART" id="SM00922"/>
    </source>
</evidence>
<dbReference type="SMART" id="SM00922">
    <property type="entry name" value="MR_MLE"/>
    <property type="match status" value="1"/>
</dbReference>
<reference evidence="2 3" key="1">
    <citation type="submission" date="2018-03" db="EMBL/GenBank/DDBJ databases">
        <title>Genomic Encyclopedia of Archaeal and Bacterial Type Strains, Phase II (KMG-II): from individual species to whole genera.</title>
        <authorList>
            <person name="Goeker M."/>
        </authorList>
    </citation>
    <scope>NUCLEOTIDE SEQUENCE [LARGE SCALE GENOMIC DNA]</scope>
    <source>
        <strain evidence="2 3">DSM 100673</strain>
    </source>
</reference>
<dbReference type="SFLD" id="SFLDG00180">
    <property type="entry name" value="muconate_cycloisomerase"/>
    <property type="match status" value="1"/>
</dbReference>
<sequence>MKIKDIRLTRLFSKFKTPYVWAMGKNLGQTTILIEVETDAGVVGYGETAPTMTSPEAIHALLLTAKTVLIGQPITQITDLMKQLFTQNFGHHYASQSHPRIGNFAFAGVELALWDALGKSLDLPVHALLGGKIHDTVSFMGFVQGDSTEEVAAHAGQLASDGFEVIYLKAGYTNDKDMANVEAVRKAIGNKRLRIDPNEAWDLMEAQVMINKLAKYDLEMVEQPVSAIAGVPALKALKQSCSVPIAADQSVYTLEEAHSMCSSGAASLLTVGLHETGGILGFRRVAAIAQVFDINVCIHGVWETGITTCASIQAASGVPNLDDGNQIMWQLLQEDIVESPDLAPNVGKIPVMSAPGLGFTLNEDAVGRAAEAYDKKNGLEVT</sequence>
<dbReference type="Pfam" id="PF13378">
    <property type="entry name" value="MR_MLE_C"/>
    <property type="match status" value="1"/>
</dbReference>
<organism evidence="2 3">
    <name type="scientific">Shimia abyssi</name>
    <dbReference type="NCBI Taxonomy" id="1662395"/>
    <lineage>
        <taxon>Bacteria</taxon>
        <taxon>Pseudomonadati</taxon>
        <taxon>Pseudomonadota</taxon>
        <taxon>Alphaproteobacteria</taxon>
        <taxon>Rhodobacterales</taxon>
        <taxon>Roseobacteraceae</taxon>
    </lineage>
</organism>
<dbReference type="InterPro" id="IPR034593">
    <property type="entry name" value="DgoD-like"/>
</dbReference>
<evidence type="ECO:0000313" key="2">
    <source>
        <dbReference type="EMBL" id="PSL21078.1"/>
    </source>
</evidence>
<dbReference type="RefSeq" id="WP_165798812.1">
    <property type="nucleotide sequence ID" value="NZ_PYGJ01000002.1"/>
</dbReference>
<dbReference type="PANTHER" id="PTHR48080">
    <property type="entry name" value="D-GALACTONATE DEHYDRATASE-RELATED"/>
    <property type="match status" value="1"/>
</dbReference>
<dbReference type="SUPFAM" id="SSF51604">
    <property type="entry name" value="Enolase C-terminal domain-like"/>
    <property type="match status" value="1"/>
</dbReference>
<dbReference type="GO" id="GO:0000287">
    <property type="term" value="F:magnesium ion binding"/>
    <property type="evidence" value="ECO:0007669"/>
    <property type="project" value="UniProtKB-ARBA"/>
</dbReference>
<dbReference type="InterPro" id="IPR013341">
    <property type="entry name" value="Mandelate_racemase_N_dom"/>
</dbReference>
<dbReference type="CDD" id="cd03316">
    <property type="entry name" value="MR_like"/>
    <property type="match status" value="1"/>
</dbReference>
<dbReference type="EMBL" id="PYGJ01000002">
    <property type="protein sequence ID" value="PSL21078.1"/>
    <property type="molecule type" value="Genomic_DNA"/>
</dbReference>
<keyword evidence="2" id="KW-0413">Isomerase</keyword>
<dbReference type="GO" id="GO:0016853">
    <property type="term" value="F:isomerase activity"/>
    <property type="evidence" value="ECO:0007669"/>
    <property type="project" value="UniProtKB-KW"/>
</dbReference>
<dbReference type="Gene3D" id="3.30.390.10">
    <property type="entry name" value="Enolase-like, N-terminal domain"/>
    <property type="match status" value="1"/>
</dbReference>
<protein>
    <submittedName>
        <fullName evidence="2">Muconate cycloisomerase</fullName>
    </submittedName>
</protein>
<dbReference type="Proteomes" id="UP000240418">
    <property type="component" value="Unassembled WGS sequence"/>
</dbReference>
<dbReference type="PROSITE" id="PS00909">
    <property type="entry name" value="MR_MLE_2"/>
    <property type="match status" value="1"/>
</dbReference>